<protein>
    <recommendedName>
        <fullName evidence="7">C2H2-type domain-containing protein</fullName>
    </recommendedName>
</protein>
<dbReference type="SUPFAM" id="SSF57667">
    <property type="entry name" value="beta-beta-alpha zinc fingers"/>
    <property type="match status" value="2"/>
</dbReference>
<accession>A0A3Q2PPQ9</accession>
<evidence type="ECO:0000256" key="1">
    <source>
        <dbReference type="ARBA" id="ARBA00022723"/>
    </source>
</evidence>
<dbReference type="AlphaFoldDB" id="A0A3Q2PPQ9"/>
<evidence type="ECO:0000256" key="6">
    <source>
        <dbReference type="PROSITE-ProRule" id="PRU00042"/>
    </source>
</evidence>
<sequence length="173" mass="20083">MEETDSSFPLTAAPINNVEQKRVKEEEAYLGHRPRADLHDMKPPHIKEEWKEVNISPPGEQLSGKGKKDLTGLKLSCKDCGKTFIRIYNLNRHMRIHTGQKPFCCEICGKRFSQKSTLNRHMRIHTGQKPFCCELCGKRFSQNTTLNRHMRIHTGQKPFCCELCGKRFSQRKQ</sequence>
<dbReference type="Ensembl" id="ENSFHET00000032995.1">
    <property type="protein sequence ID" value="ENSFHEP00000014939.1"/>
    <property type="gene ID" value="ENSFHEG00000016520.1"/>
</dbReference>
<dbReference type="FunFam" id="3.30.160.60:FF:000912">
    <property type="entry name" value="Zinc finger protein 660"/>
    <property type="match status" value="1"/>
</dbReference>
<dbReference type="GeneTree" id="ENSGT01150000286936"/>
<evidence type="ECO:0000259" key="7">
    <source>
        <dbReference type="PROSITE" id="PS50157"/>
    </source>
</evidence>
<dbReference type="PANTHER" id="PTHR23235:SF142">
    <property type="entry name" value="ZINC FINGER PROTEIN 384"/>
    <property type="match status" value="1"/>
</dbReference>
<dbReference type="Gene3D" id="3.30.160.60">
    <property type="entry name" value="Classic Zinc Finger"/>
    <property type="match status" value="4"/>
</dbReference>
<feature type="domain" description="C2H2-type" evidence="7">
    <location>
        <begin position="131"/>
        <end position="158"/>
    </location>
</feature>
<keyword evidence="2" id="KW-0677">Repeat</keyword>
<keyword evidence="5" id="KW-0539">Nucleus</keyword>
<evidence type="ECO:0000256" key="3">
    <source>
        <dbReference type="ARBA" id="ARBA00022771"/>
    </source>
</evidence>
<evidence type="ECO:0000256" key="5">
    <source>
        <dbReference type="ARBA" id="ARBA00023242"/>
    </source>
</evidence>
<evidence type="ECO:0000313" key="9">
    <source>
        <dbReference type="Proteomes" id="UP000265000"/>
    </source>
</evidence>
<keyword evidence="3 6" id="KW-0863">Zinc-finger</keyword>
<reference evidence="8" key="1">
    <citation type="submission" date="2025-05" db="UniProtKB">
        <authorList>
            <consortium name="Ensembl"/>
        </authorList>
    </citation>
    <scope>IDENTIFICATION</scope>
</reference>
<dbReference type="FunFam" id="3.30.160.60:FF:000446">
    <property type="entry name" value="Zinc finger protein"/>
    <property type="match status" value="1"/>
</dbReference>
<evidence type="ECO:0000313" key="8">
    <source>
        <dbReference type="Ensembl" id="ENSFHEP00000014939.1"/>
    </source>
</evidence>
<proteinExistence type="predicted"/>
<dbReference type="STRING" id="8078.ENSFHEP00000014939"/>
<dbReference type="FunFam" id="3.30.160.60:FF:000182">
    <property type="entry name" value="zinc finger protein 366"/>
    <property type="match status" value="1"/>
</dbReference>
<dbReference type="SMART" id="SM00355">
    <property type="entry name" value="ZnF_C2H2"/>
    <property type="match status" value="3"/>
</dbReference>
<dbReference type="PROSITE" id="PS50157">
    <property type="entry name" value="ZINC_FINGER_C2H2_2"/>
    <property type="match status" value="3"/>
</dbReference>
<dbReference type="PANTHER" id="PTHR23235">
    <property type="entry name" value="KRUEPPEL-LIKE TRANSCRIPTION FACTOR"/>
    <property type="match status" value="1"/>
</dbReference>
<dbReference type="InterPro" id="IPR013087">
    <property type="entry name" value="Znf_C2H2_type"/>
</dbReference>
<organism evidence="8 9">
    <name type="scientific">Fundulus heteroclitus</name>
    <name type="common">Killifish</name>
    <name type="synonym">Mummichog</name>
    <dbReference type="NCBI Taxonomy" id="8078"/>
    <lineage>
        <taxon>Eukaryota</taxon>
        <taxon>Metazoa</taxon>
        <taxon>Chordata</taxon>
        <taxon>Craniata</taxon>
        <taxon>Vertebrata</taxon>
        <taxon>Euteleostomi</taxon>
        <taxon>Actinopterygii</taxon>
        <taxon>Neopterygii</taxon>
        <taxon>Teleostei</taxon>
        <taxon>Neoteleostei</taxon>
        <taxon>Acanthomorphata</taxon>
        <taxon>Ovalentaria</taxon>
        <taxon>Atherinomorphae</taxon>
        <taxon>Cyprinodontiformes</taxon>
        <taxon>Fundulidae</taxon>
        <taxon>Fundulus</taxon>
    </lineage>
</organism>
<dbReference type="Proteomes" id="UP000265000">
    <property type="component" value="Unplaced"/>
</dbReference>
<feature type="domain" description="C2H2-type" evidence="7">
    <location>
        <begin position="103"/>
        <end position="130"/>
    </location>
</feature>
<dbReference type="PROSITE" id="PS00028">
    <property type="entry name" value="ZINC_FINGER_C2H2_1"/>
    <property type="match status" value="3"/>
</dbReference>
<dbReference type="InterPro" id="IPR036236">
    <property type="entry name" value="Znf_C2H2_sf"/>
</dbReference>
<dbReference type="GO" id="GO:0008270">
    <property type="term" value="F:zinc ion binding"/>
    <property type="evidence" value="ECO:0007669"/>
    <property type="project" value="UniProtKB-KW"/>
</dbReference>
<dbReference type="Ensembl" id="ENSFHET00000022914.1">
    <property type="protein sequence ID" value="ENSFHEP00000030936.1"/>
    <property type="gene ID" value="ENSFHEG00000016520.1"/>
</dbReference>
<feature type="domain" description="C2H2-type" evidence="7">
    <location>
        <begin position="75"/>
        <end position="102"/>
    </location>
</feature>
<keyword evidence="4" id="KW-0862">Zinc</keyword>
<dbReference type="GO" id="GO:0000978">
    <property type="term" value="F:RNA polymerase II cis-regulatory region sequence-specific DNA binding"/>
    <property type="evidence" value="ECO:0007669"/>
    <property type="project" value="TreeGrafter"/>
</dbReference>
<dbReference type="Pfam" id="PF13465">
    <property type="entry name" value="zf-H2C2_2"/>
    <property type="match status" value="3"/>
</dbReference>
<evidence type="ECO:0000256" key="4">
    <source>
        <dbReference type="ARBA" id="ARBA00022833"/>
    </source>
</evidence>
<name>A0A3Q2PPQ9_FUNHE</name>
<keyword evidence="1" id="KW-0479">Metal-binding</keyword>
<evidence type="ECO:0000256" key="2">
    <source>
        <dbReference type="ARBA" id="ARBA00022737"/>
    </source>
</evidence>
<keyword evidence="9" id="KW-1185">Reference proteome</keyword>
<dbReference type="GO" id="GO:0000981">
    <property type="term" value="F:DNA-binding transcription factor activity, RNA polymerase II-specific"/>
    <property type="evidence" value="ECO:0007669"/>
    <property type="project" value="TreeGrafter"/>
</dbReference>